<reference evidence="2" key="1">
    <citation type="journal article" date="2019" name="Int. J. Syst. Evol. Microbiol.">
        <title>The Global Catalogue of Microorganisms (GCM) 10K type strain sequencing project: providing services to taxonomists for standard genome sequencing and annotation.</title>
        <authorList>
            <consortium name="The Broad Institute Genomics Platform"/>
            <consortium name="The Broad Institute Genome Sequencing Center for Infectious Disease"/>
            <person name="Wu L."/>
            <person name="Ma J."/>
        </authorList>
    </citation>
    <scope>NUCLEOTIDE SEQUENCE [LARGE SCALE GENOMIC DNA]</scope>
    <source>
        <strain evidence="2">JCM 18077</strain>
    </source>
</reference>
<organism evidence="1 2">
    <name type="scientific">Gordonia alkaliphila</name>
    <dbReference type="NCBI Taxonomy" id="1053547"/>
    <lineage>
        <taxon>Bacteria</taxon>
        <taxon>Bacillati</taxon>
        <taxon>Actinomycetota</taxon>
        <taxon>Actinomycetes</taxon>
        <taxon>Mycobacteriales</taxon>
        <taxon>Gordoniaceae</taxon>
        <taxon>Gordonia</taxon>
    </lineage>
</organism>
<gene>
    <name evidence="1" type="ORF">GCM10023217_03660</name>
</gene>
<comment type="caution">
    <text evidence="1">The sequence shown here is derived from an EMBL/GenBank/DDBJ whole genome shotgun (WGS) entry which is preliminary data.</text>
</comment>
<dbReference type="Proteomes" id="UP001500822">
    <property type="component" value="Unassembled WGS sequence"/>
</dbReference>
<dbReference type="EMBL" id="BAABIE010000001">
    <property type="protein sequence ID" value="GAA4739152.1"/>
    <property type="molecule type" value="Genomic_DNA"/>
</dbReference>
<evidence type="ECO:0000313" key="1">
    <source>
        <dbReference type="EMBL" id="GAA4739152.1"/>
    </source>
</evidence>
<accession>A0ABP8YVZ1</accession>
<protein>
    <submittedName>
        <fullName evidence="1">Uncharacterized protein</fullName>
    </submittedName>
</protein>
<keyword evidence="2" id="KW-1185">Reference proteome</keyword>
<evidence type="ECO:0000313" key="2">
    <source>
        <dbReference type="Proteomes" id="UP001500822"/>
    </source>
</evidence>
<name>A0ABP8YVZ1_9ACTN</name>
<sequence>MNVPRAWASCESCHSNGRLVGIWVDAVDAGDLTAEQVHAGSGVDWRTEGCEVKSRFTMVLTTVRESLRI</sequence>
<proteinExistence type="predicted"/>